<feature type="domain" description="Histidine kinase" evidence="12">
    <location>
        <begin position="239"/>
        <end position="449"/>
    </location>
</feature>
<comment type="caution">
    <text evidence="14">The sequence shown here is derived from an EMBL/GenBank/DDBJ whole genome shotgun (WGS) entry which is preliminary data.</text>
</comment>
<name>A0ABQ3YLQ0_9ACTN</name>
<evidence type="ECO:0000259" key="12">
    <source>
        <dbReference type="PROSITE" id="PS50109"/>
    </source>
</evidence>
<keyword evidence="15" id="KW-1185">Reference proteome</keyword>
<feature type="transmembrane region" description="Helical" evidence="11">
    <location>
        <begin position="153"/>
        <end position="178"/>
    </location>
</feature>
<evidence type="ECO:0000256" key="11">
    <source>
        <dbReference type="SAM" id="Phobius"/>
    </source>
</evidence>
<evidence type="ECO:0000313" key="15">
    <source>
        <dbReference type="Proteomes" id="UP000609879"/>
    </source>
</evidence>
<evidence type="ECO:0000256" key="6">
    <source>
        <dbReference type="ARBA" id="ARBA00022692"/>
    </source>
</evidence>
<dbReference type="CDD" id="cd06225">
    <property type="entry name" value="HAMP"/>
    <property type="match status" value="1"/>
</dbReference>
<evidence type="ECO:0000256" key="4">
    <source>
        <dbReference type="ARBA" id="ARBA00022553"/>
    </source>
</evidence>
<evidence type="ECO:0000256" key="7">
    <source>
        <dbReference type="ARBA" id="ARBA00022777"/>
    </source>
</evidence>
<feature type="transmembrane region" description="Helical" evidence="11">
    <location>
        <begin position="20"/>
        <end position="40"/>
    </location>
</feature>
<keyword evidence="9" id="KW-0902">Two-component regulatory system</keyword>
<comment type="catalytic activity">
    <reaction evidence="1">
        <text>ATP + protein L-histidine = ADP + protein N-phospho-L-histidine.</text>
        <dbReference type="EC" id="2.7.13.3"/>
    </reaction>
</comment>
<dbReference type="EC" id="2.7.13.3" evidence="3"/>
<evidence type="ECO:0000256" key="5">
    <source>
        <dbReference type="ARBA" id="ARBA00022679"/>
    </source>
</evidence>
<evidence type="ECO:0000256" key="10">
    <source>
        <dbReference type="ARBA" id="ARBA00023136"/>
    </source>
</evidence>
<dbReference type="Pfam" id="PF00672">
    <property type="entry name" value="HAMP"/>
    <property type="match status" value="1"/>
</dbReference>
<dbReference type="SUPFAM" id="SSF47384">
    <property type="entry name" value="Homodimeric domain of signal transducing histidine kinase"/>
    <property type="match status" value="1"/>
</dbReference>
<feature type="domain" description="HAMP" evidence="13">
    <location>
        <begin position="178"/>
        <end position="231"/>
    </location>
</feature>
<dbReference type="Proteomes" id="UP000609879">
    <property type="component" value="Unassembled WGS sequence"/>
</dbReference>
<dbReference type="Gene3D" id="3.30.565.10">
    <property type="entry name" value="Histidine kinase-like ATPase, C-terminal domain"/>
    <property type="match status" value="1"/>
</dbReference>
<dbReference type="SMART" id="SM00304">
    <property type="entry name" value="HAMP"/>
    <property type="match status" value="1"/>
</dbReference>
<dbReference type="CDD" id="cd00082">
    <property type="entry name" value="HisKA"/>
    <property type="match status" value="1"/>
</dbReference>
<dbReference type="InterPro" id="IPR004358">
    <property type="entry name" value="Sig_transdc_His_kin-like_C"/>
</dbReference>
<dbReference type="RefSeq" id="WP_239169611.1">
    <property type="nucleotide sequence ID" value="NZ_BAAABO010000040.1"/>
</dbReference>
<dbReference type="PROSITE" id="PS50885">
    <property type="entry name" value="HAMP"/>
    <property type="match status" value="1"/>
</dbReference>
<dbReference type="Pfam" id="PF00512">
    <property type="entry name" value="HisKA"/>
    <property type="match status" value="1"/>
</dbReference>
<dbReference type="PRINTS" id="PR00344">
    <property type="entry name" value="BCTRLSENSOR"/>
</dbReference>
<dbReference type="InterPro" id="IPR003661">
    <property type="entry name" value="HisK_dim/P_dom"/>
</dbReference>
<evidence type="ECO:0000256" key="2">
    <source>
        <dbReference type="ARBA" id="ARBA00004236"/>
    </source>
</evidence>
<keyword evidence="5" id="KW-0808">Transferase</keyword>
<dbReference type="PROSITE" id="PS50109">
    <property type="entry name" value="HIS_KIN"/>
    <property type="match status" value="1"/>
</dbReference>
<dbReference type="SUPFAM" id="SSF55874">
    <property type="entry name" value="ATPase domain of HSP90 chaperone/DNA topoisomerase II/histidine kinase"/>
    <property type="match status" value="1"/>
</dbReference>
<dbReference type="Gene3D" id="6.10.340.10">
    <property type="match status" value="1"/>
</dbReference>
<organism evidence="14 15">
    <name type="scientific">Paractinoplanes deccanensis</name>
    <dbReference type="NCBI Taxonomy" id="113561"/>
    <lineage>
        <taxon>Bacteria</taxon>
        <taxon>Bacillati</taxon>
        <taxon>Actinomycetota</taxon>
        <taxon>Actinomycetes</taxon>
        <taxon>Micromonosporales</taxon>
        <taxon>Micromonosporaceae</taxon>
        <taxon>Paractinoplanes</taxon>
    </lineage>
</organism>
<comment type="subcellular location">
    <subcellularLocation>
        <location evidence="2">Cell membrane</location>
    </subcellularLocation>
</comment>
<evidence type="ECO:0000256" key="9">
    <source>
        <dbReference type="ARBA" id="ARBA00023012"/>
    </source>
</evidence>
<keyword evidence="6 11" id="KW-0812">Transmembrane</keyword>
<dbReference type="SUPFAM" id="SSF158472">
    <property type="entry name" value="HAMP domain-like"/>
    <property type="match status" value="1"/>
</dbReference>
<evidence type="ECO:0000256" key="8">
    <source>
        <dbReference type="ARBA" id="ARBA00022989"/>
    </source>
</evidence>
<keyword evidence="10 11" id="KW-0472">Membrane</keyword>
<dbReference type="GO" id="GO:0016301">
    <property type="term" value="F:kinase activity"/>
    <property type="evidence" value="ECO:0007669"/>
    <property type="project" value="UniProtKB-KW"/>
</dbReference>
<dbReference type="PANTHER" id="PTHR45436">
    <property type="entry name" value="SENSOR HISTIDINE KINASE YKOH"/>
    <property type="match status" value="1"/>
</dbReference>
<keyword evidence="7 14" id="KW-0418">Kinase</keyword>
<dbReference type="InterPro" id="IPR036890">
    <property type="entry name" value="HATPase_C_sf"/>
</dbReference>
<gene>
    <name evidence="14" type="ORF">Ade02nite_95280</name>
</gene>
<dbReference type="Pfam" id="PF02518">
    <property type="entry name" value="HATPase_c"/>
    <property type="match status" value="1"/>
</dbReference>
<evidence type="ECO:0000256" key="1">
    <source>
        <dbReference type="ARBA" id="ARBA00000085"/>
    </source>
</evidence>
<keyword evidence="8 11" id="KW-1133">Transmembrane helix</keyword>
<sequence length="451" mass="48305">MPLFLRLRRRLGVRMRSALAAGVVVAVASIIAGGILLVTARGLLLDDVRSAADDRADQVAAAVTSGDAVALRFALREDSWGSLVQVTDTAGTVVARSGASSTPLSALRPAAGHDAYEKTQNFWIQATGVSTPSGERIVVVAVSLELVRYGTRAIVTALLVGLPLLAALVGVAVFFFVGRTLRPVEAMRGRAASITASNLHARLPVPLAEDEIAALARTMNTMLDRIEASASAQRRFVADASHELRSPLTTIHANADLLAGVAGLGEAPARSVRRIHQESARMSRLVDDLLLLARSDDQELAVRREDVDLDDLVYAERDRITVEHPELHIQGNVDPVRVSGDRDQLARVLRNLTDNSLRYARSTVTVSLTAGRGFAEIVVGNDGPPIAPENRERVFDRFVRLDDSRSRGSGGTGLGLAIAREITLAHGGTLEVLDLREGAAMRVRIPTFNES</sequence>
<dbReference type="InterPro" id="IPR050428">
    <property type="entry name" value="TCS_sensor_his_kinase"/>
</dbReference>
<evidence type="ECO:0000259" key="13">
    <source>
        <dbReference type="PROSITE" id="PS50885"/>
    </source>
</evidence>
<evidence type="ECO:0000256" key="3">
    <source>
        <dbReference type="ARBA" id="ARBA00012438"/>
    </source>
</evidence>
<reference evidence="14 15" key="1">
    <citation type="submission" date="2021-01" db="EMBL/GenBank/DDBJ databases">
        <title>Whole genome shotgun sequence of Actinoplanes deccanensis NBRC 13994.</title>
        <authorList>
            <person name="Komaki H."/>
            <person name="Tamura T."/>
        </authorList>
    </citation>
    <scope>NUCLEOTIDE SEQUENCE [LARGE SCALE GENOMIC DNA]</scope>
    <source>
        <strain evidence="14 15">NBRC 13994</strain>
    </source>
</reference>
<dbReference type="SMART" id="SM00388">
    <property type="entry name" value="HisKA"/>
    <property type="match status" value="1"/>
</dbReference>
<dbReference type="PANTHER" id="PTHR45436:SF5">
    <property type="entry name" value="SENSOR HISTIDINE KINASE TRCS"/>
    <property type="match status" value="1"/>
</dbReference>
<dbReference type="InterPro" id="IPR003594">
    <property type="entry name" value="HATPase_dom"/>
</dbReference>
<keyword evidence="4" id="KW-0597">Phosphoprotein</keyword>
<dbReference type="SMART" id="SM00387">
    <property type="entry name" value="HATPase_c"/>
    <property type="match status" value="1"/>
</dbReference>
<dbReference type="InterPro" id="IPR003660">
    <property type="entry name" value="HAMP_dom"/>
</dbReference>
<evidence type="ECO:0000313" key="14">
    <source>
        <dbReference type="EMBL" id="GID80887.1"/>
    </source>
</evidence>
<accession>A0ABQ3YLQ0</accession>
<dbReference type="InterPro" id="IPR036097">
    <property type="entry name" value="HisK_dim/P_sf"/>
</dbReference>
<dbReference type="InterPro" id="IPR005467">
    <property type="entry name" value="His_kinase_dom"/>
</dbReference>
<dbReference type="Gene3D" id="1.10.287.130">
    <property type="match status" value="1"/>
</dbReference>
<dbReference type="EMBL" id="BOMI01000210">
    <property type="protein sequence ID" value="GID80887.1"/>
    <property type="molecule type" value="Genomic_DNA"/>
</dbReference>
<protein>
    <recommendedName>
        <fullName evidence="3">histidine kinase</fullName>
        <ecNumber evidence="3">2.7.13.3</ecNumber>
    </recommendedName>
</protein>
<proteinExistence type="predicted"/>